<dbReference type="Pfam" id="PF09792">
    <property type="entry name" value="But2"/>
    <property type="match status" value="1"/>
</dbReference>
<keyword evidence="1" id="KW-1133">Transmembrane helix</keyword>
<proteinExistence type="predicted"/>
<protein>
    <recommendedName>
        <fullName evidence="2">Ubiquitin 3 binding protein But2 C-terminal domain-containing protein</fullName>
    </recommendedName>
</protein>
<dbReference type="Proteomes" id="UP000799118">
    <property type="component" value="Unassembled WGS sequence"/>
</dbReference>
<name>A0A6A4GH09_9AGAR</name>
<dbReference type="OrthoDB" id="3350619at2759"/>
<keyword evidence="4" id="KW-1185">Reference proteome</keyword>
<keyword evidence="1" id="KW-0812">Transmembrane</keyword>
<organism evidence="3 4">
    <name type="scientific">Gymnopus androsaceus JB14</name>
    <dbReference type="NCBI Taxonomy" id="1447944"/>
    <lineage>
        <taxon>Eukaryota</taxon>
        <taxon>Fungi</taxon>
        <taxon>Dikarya</taxon>
        <taxon>Basidiomycota</taxon>
        <taxon>Agaricomycotina</taxon>
        <taxon>Agaricomycetes</taxon>
        <taxon>Agaricomycetidae</taxon>
        <taxon>Agaricales</taxon>
        <taxon>Marasmiineae</taxon>
        <taxon>Omphalotaceae</taxon>
        <taxon>Gymnopus</taxon>
    </lineage>
</organism>
<dbReference type="AlphaFoldDB" id="A0A6A4GH09"/>
<reference evidence="3" key="1">
    <citation type="journal article" date="2019" name="Environ. Microbiol.">
        <title>Fungal ecological strategies reflected in gene transcription - a case study of two litter decomposers.</title>
        <authorList>
            <person name="Barbi F."/>
            <person name="Kohler A."/>
            <person name="Barry K."/>
            <person name="Baskaran P."/>
            <person name="Daum C."/>
            <person name="Fauchery L."/>
            <person name="Ihrmark K."/>
            <person name="Kuo A."/>
            <person name="LaButti K."/>
            <person name="Lipzen A."/>
            <person name="Morin E."/>
            <person name="Grigoriev I.V."/>
            <person name="Henrissat B."/>
            <person name="Lindahl B."/>
            <person name="Martin F."/>
        </authorList>
    </citation>
    <scope>NUCLEOTIDE SEQUENCE</scope>
    <source>
        <strain evidence="3">JB14</strain>
    </source>
</reference>
<accession>A0A6A4GH09</accession>
<feature type="domain" description="Ubiquitin 3 binding protein But2 C-terminal" evidence="2">
    <location>
        <begin position="109"/>
        <end position="270"/>
    </location>
</feature>
<evidence type="ECO:0000256" key="1">
    <source>
        <dbReference type="SAM" id="Phobius"/>
    </source>
</evidence>
<feature type="transmembrane region" description="Helical" evidence="1">
    <location>
        <begin position="42"/>
        <end position="61"/>
    </location>
</feature>
<gene>
    <name evidence="3" type="ORF">BT96DRAFT_929121</name>
</gene>
<evidence type="ECO:0000313" key="3">
    <source>
        <dbReference type="EMBL" id="KAE9384788.1"/>
    </source>
</evidence>
<evidence type="ECO:0000259" key="2">
    <source>
        <dbReference type="Pfam" id="PF09792"/>
    </source>
</evidence>
<evidence type="ECO:0000313" key="4">
    <source>
        <dbReference type="Proteomes" id="UP000799118"/>
    </source>
</evidence>
<dbReference type="InterPro" id="IPR018620">
    <property type="entry name" value="Ubiquitin3-bd_protein_But2_C"/>
</dbReference>
<sequence length="288" mass="32981">MYPFRNFKEYMPIAGHDDSAEENQGYIAQPQSDYFKLNHYTYSPWAVCFIVLSIALAVWNLKFSLHRPLSRSTRLECIETLYRPNIYIGLDRVSSATAREALPAQIDRFPHVFAPVDRMSPNHVFPSDGRARITFNGLVSPGEPLVIINEQTMMIGQMRIQDHNLLRCAFVSTIPNITDLEMHNRKLLLNPNSVKLGIWELDSSGGELDLTTLSWKTRPQRTRFLSELTVELGREHHSTEFSCGPSGRLFTFELSCIPAKDGCTVEFWQEQPETYPRMAIILAQRPAF</sequence>
<keyword evidence="1" id="KW-0472">Membrane</keyword>
<dbReference type="EMBL" id="ML770081">
    <property type="protein sequence ID" value="KAE9384788.1"/>
    <property type="molecule type" value="Genomic_DNA"/>
</dbReference>